<gene>
    <name evidence="1" type="ORF">AZE42_07711</name>
</gene>
<organism evidence="1 2">
    <name type="scientific">Rhizopogon vesiculosus</name>
    <dbReference type="NCBI Taxonomy" id="180088"/>
    <lineage>
        <taxon>Eukaryota</taxon>
        <taxon>Fungi</taxon>
        <taxon>Dikarya</taxon>
        <taxon>Basidiomycota</taxon>
        <taxon>Agaricomycotina</taxon>
        <taxon>Agaricomycetes</taxon>
        <taxon>Agaricomycetidae</taxon>
        <taxon>Boletales</taxon>
        <taxon>Suillineae</taxon>
        <taxon>Rhizopogonaceae</taxon>
        <taxon>Rhizopogon</taxon>
    </lineage>
</organism>
<dbReference type="Proteomes" id="UP000183567">
    <property type="component" value="Unassembled WGS sequence"/>
</dbReference>
<keyword evidence="2" id="KW-1185">Reference proteome</keyword>
<dbReference type="AlphaFoldDB" id="A0A1J8R2N6"/>
<sequence>MVNETEKYKGYILYLPHNAYNSYQPLGHALSLPATSNKPPCIKTRPTAALPEYSLRLICPSTSPYILPHQRLQTTNYQGRRNPHQHECLYGGIINEPNAATIAYGLNKKVNGECNVLRVILDLGG</sequence>
<dbReference type="EMBL" id="LVVM01000730">
    <property type="protein sequence ID" value="OJA20096.1"/>
    <property type="molecule type" value="Genomic_DNA"/>
</dbReference>
<name>A0A1J8R2N6_9AGAM</name>
<proteinExistence type="predicted"/>
<evidence type="ECO:0000313" key="2">
    <source>
        <dbReference type="Proteomes" id="UP000183567"/>
    </source>
</evidence>
<accession>A0A1J8R2N6</accession>
<reference evidence="1 2" key="1">
    <citation type="submission" date="2016-03" db="EMBL/GenBank/DDBJ databases">
        <title>Comparative genomics of the ectomycorrhizal sister species Rhizopogon vinicolor and Rhizopogon vesiculosus (Basidiomycota: Boletales) reveals a divergence of the mating type B locus.</title>
        <authorList>
            <person name="Mujic A.B."/>
            <person name="Kuo A."/>
            <person name="Tritt A."/>
            <person name="Lipzen A."/>
            <person name="Chen C."/>
            <person name="Johnson J."/>
            <person name="Sharma A."/>
            <person name="Barry K."/>
            <person name="Grigoriev I.V."/>
            <person name="Spatafora J.W."/>
        </authorList>
    </citation>
    <scope>NUCLEOTIDE SEQUENCE [LARGE SCALE GENOMIC DNA]</scope>
    <source>
        <strain evidence="1 2">AM-OR11-056</strain>
    </source>
</reference>
<evidence type="ECO:0000313" key="1">
    <source>
        <dbReference type="EMBL" id="OJA20096.1"/>
    </source>
</evidence>
<protein>
    <submittedName>
        <fullName evidence="1">Uncharacterized protein</fullName>
    </submittedName>
</protein>
<comment type="caution">
    <text evidence="1">The sequence shown here is derived from an EMBL/GenBank/DDBJ whole genome shotgun (WGS) entry which is preliminary data.</text>
</comment>